<feature type="repeat" description="WD" evidence="1">
    <location>
        <begin position="130"/>
        <end position="171"/>
    </location>
</feature>
<evidence type="ECO:0000256" key="1">
    <source>
        <dbReference type="PROSITE-ProRule" id="PRU00221"/>
    </source>
</evidence>
<dbReference type="InterPro" id="IPR001680">
    <property type="entry name" value="WD40_rpt"/>
</dbReference>
<keyword evidence="1" id="KW-0853">WD repeat</keyword>
<dbReference type="InterPro" id="IPR036322">
    <property type="entry name" value="WD40_repeat_dom_sf"/>
</dbReference>
<evidence type="ECO:0000313" key="2">
    <source>
        <dbReference type="EnsemblMetazoa" id="CLYHEMP025406.1"/>
    </source>
</evidence>
<dbReference type="SUPFAM" id="SSF50978">
    <property type="entry name" value="WD40 repeat-like"/>
    <property type="match status" value="1"/>
</dbReference>
<dbReference type="PROSITE" id="PS50082">
    <property type="entry name" value="WD_REPEATS_2"/>
    <property type="match status" value="1"/>
</dbReference>
<dbReference type="EnsemblMetazoa" id="CLYHEMT025406.1">
    <property type="protein sequence ID" value="CLYHEMP025406.1"/>
    <property type="gene ID" value="CLYHEMG025406"/>
</dbReference>
<dbReference type="InterPro" id="IPR015943">
    <property type="entry name" value="WD40/YVTN_repeat-like_dom_sf"/>
</dbReference>
<protein>
    <submittedName>
        <fullName evidence="2">Uncharacterized protein</fullName>
    </submittedName>
</protein>
<name>A0A7M5XKT8_9CNID</name>
<dbReference type="OrthoDB" id="2288928at2759"/>
<proteinExistence type="predicted"/>
<accession>A0A7M5XKT8</accession>
<reference evidence="2" key="1">
    <citation type="submission" date="2021-01" db="UniProtKB">
        <authorList>
            <consortium name="EnsemblMetazoa"/>
        </authorList>
    </citation>
    <scope>IDENTIFICATION</scope>
</reference>
<dbReference type="Gene3D" id="2.130.10.10">
    <property type="entry name" value="YVTN repeat-like/Quinoprotein amine dehydrogenase"/>
    <property type="match status" value="1"/>
</dbReference>
<dbReference type="Proteomes" id="UP000594262">
    <property type="component" value="Unplaced"/>
</dbReference>
<sequence>IPEDNTCLSFMDLDDAGSNLIVTGNQEYSGVAKVLDVSDLKIFKEKMLLEGFSKRMHACAINRAGDLGCVSGYFNGFMAFDLTNGTIKYYVQHAYRIIGGFFSNNCLLCIDDNYNFFKYDPESEKDVCEYKGHTHLCRDATFLNEERQVMTVSIDGTLRIFDTETGENIYGFFNHRAQRYTCLAAHPSEKIFLAASENSMVYVLKTTPDFV</sequence>
<dbReference type="AlphaFoldDB" id="A0A7M5XKT8"/>
<evidence type="ECO:0000313" key="3">
    <source>
        <dbReference type="Proteomes" id="UP000594262"/>
    </source>
</evidence>
<dbReference type="Pfam" id="PF00400">
    <property type="entry name" value="WD40"/>
    <property type="match status" value="1"/>
</dbReference>
<dbReference type="SMART" id="SM00320">
    <property type="entry name" value="WD40"/>
    <property type="match status" value="2"/>
</dbReference>
<keyword evidence="3" id="KW-1185">Reference proteome</keyword>
<organism evidence="2 3">
    <name type="scientific">Clytia hemisphaerica</name>
    <dbReference type="NCBI Taxonomy" id="252671"/>
    <lineage>
        <taxon>Eukaryota</taxon>
        <taxon>Metazoa</taxon>
        <taxon>Cnidaria</taxon>
        <taxon>Hydrozoa</taxon>
        <taxon>Hydroidolina</taxon>
        <taxon>Leptothecata</taxon>
        <taxon>Obeliida</taxon>
        <taxon>Clytiidae</taxon>
        <taxon>Clytia</taxon>
    </lineage>
</organism>